<dbReference type="Proteomes" id="UP000008912">
    <property type="component" value="Unassembled WGS sequence"/>
</dbReference>
<keyword evidence="3" id="KW-1185">Reference proteome</keyword>
<dbReference type="AlphaFoldDB" id="A0A7N5J8C7"/>
<sequence>MHHSPFFALDTHLAAGRVPTGLEKRLGPARAAILGKPEDRVDRMVPPGLALAANGSTVPSATCSSPPSVCGHRRGGLRPCTRVFGVLTRSWTRARIRSLRAFPPWRSSRLARKGQS</sequence>
<protein>
    <submittedName>
        <fullName evidence="2">Uncharacterized protein</fullName>
    </submittedName>
</protein>
<reference evidence="2" key="2">
    <citation type="submission" date="2025-08" db="UniProtKB">
        <authorList>
            <consortium name="Ensembl"/>
        </authorList>
    </citation>
    <scope>IDENTIFICATION</scope>
</reference>
<reference evidence="2" key="3">
    <citation type="submission" date="2025-09" db="UniProtKB">
        <authorList>
            <consortium name="Ensembl"/>
        </authorList>
    </citation>
    <scope>IDENTIFICATION</scope>
</reference>
<dbReference type="Gene3D" id="3.30.429.10">
    <property type="entry name" value="Macrophage Migration Inhibitory Factor"/>
    <property type="match status" value="1"/>
</dbReference>
<name>A0A7N5J8C7_AILME</name>
<dbReference type="InParanoid" id="A0A7N5J8C7"/>
<accession>A0A7N5J8C7</accession>
<reference evidence="2 3" key="1">
    <citation type="journal article" date="2010" name="Nature">
        <title>The sequence and de novo assembly of the giant panda genome.</title>
        <authorList>
            <person name="Li R."/>
            <person name="Fan W."/>
            <person name="Tian G."/>
            <person name="Zhu H."/>
            <person name="He L."/>
            <person name="Cai J."/>
            <person name="Huang Q."/>
            <person name="Cai Q."/>
            <person name="Li B."/>
            <person name="Bai Y."/>
            <person name="Zhang Z."/>
            <person name="Zhang Y."/>
            <person name="Wang W."/>
            <person name="Li J."/>
            <person name="Wei F."/>
            <person name="Li H."/>
            <person name="Jian M."/>
            <person name="Li J."/>
            <person name="Zhang Z."/>
            <person name="Nielsen R."/>
            <person name="Li D."/>
            <person name="Gu W."/>
            <person name="Yang Z."/>
            <person name="Xuan Z."/>
            <person name="Ryder O.A."/>
            <person name="Leung F.C."/>
            <person name="Zhou Y."/>
            <person name="Cao J."/>
            <person name="Sun X."/>
            <person name="Fu Y."/>
            <person name="Fang X."/>
            <person name="Guo X."/>
            <person name="Wang B."/>
            <person name="Hou R."/>
            <person name="Shen F."/>
            <person name="Mu B."/>
            <person name="Ni P."/>
            <person name="Lin R."/>
            <person name="Qian W."/>
            <person name="Wang G."/>
            <person name="Yu C."/>
            <person name="Nie W."/>
            <person name="Wang J."/>
            <person name="Wu Z."/>
            <person name="Liang H."/>
            <person name="Min J."/>
            <person name="Wu Q."/>
            <person name="Cheng S."/>
            <person name="Ruan J."/>
            <person name="Wang M."/>
            <person name="Shi Z."/>
            <person name="Wen M."/>
            <person name="Liu B."/>
            <person name="Ren X."/>
            <person name="Zheng H."/>
            <person name="Dong D."/>
            <person name="Cook K."/>
            <person name="Shan G."/>
            <person name="Zhang H."/>
            <person name="Kosiol C."/>
            <person name="Xie X."/>
            <person name="Lu Z."/>
            <person name="Zheng H."/>
            <person name="Li Y."/>
            <person name="Steiner C.C."/>
            <person name="Lam T.T."/>
            <person name="Lin S."/>
            <person name="Zhang Q."/>
            <person name="Li G."/>
            <person name="Tian J."/>
            <person name="Gong T."/>
            <person name="Liu H."/>
            <person name="Zhang D."/>
            <person name="Fang L."/>
            <person name="Ye C."/>
            <person name="Zhang J."/>
            <person name="Hu W."/>
            <person name="Xu A."/>
            <person name="Ren Y."/>
            <person name="Zhang G."/>
            <person name="Bruford M.W."/>
            <person name="Li Q."/>
            <person name="Ma L."/>
            <person name="Guo Y."/>
            <person name="An N."/>
            <person name="Hu Y."/>
            <person name="Zheng Y."/>
            <person name="Shi Y."/>
            <person name="Li Z."/>
            <person name="Liu Q."/>
            <person name="Chen Y."/>
            <person name="Zhao J."/>
            <person name="Qu N."/>
            <person name="Zhao S."/>
            <person name="Tian F."/>
            <person name="Wang X."/>
            <person name="Wang H."/>
            <person name="Xu L."/>
            <person name="Liu X."/>
            <person name="Vinar T."/>
            <person name="Wang Y."/>
            <person name="Lam T.W."/>
            <person name="Yiu S.M."/>
            <person name="Liu S."/>
            <person name="Zhang H."/>
            <person name="Li D."/>
            <person name="Huang Y."/>
            <person name="Wang X."/>
            <person name="Yang G."/>
            <person name="Jiang Z."/>
            <person name="Wang J."/>
            <person name="Qin N."/>
            <person name="Li L."/>
            <person name="Li J."/>
            <person name="Bolund L."/>
            <person name="Kristiansen K."/>
            <person name="Wong G.K."/>
            <person name="Olson M."/>
            <person name="Zhang X."/>
            <person name="Li S."/>
            <person name="Yang H."/>
            <person name="Wang J."/>
            <person name="Wang J."/>
        </authorList>
    </citation>
    <scope>NUCLEOTIDE SEQUENCE [LARGE SCALE GENOMIC DNA]</scope>
</reference>
<dbReference type="InterPro" id="IPR001398">
    <property type="entry name" value="Macrophage_inhib_fac"/>
</dbReference>
<dbReference type="GeneTree" id="ENSGT01010000229967"/>
<organism evidence="2 3">
    <name type="scientific">Ailuropoda melanoleuca</name>
    <name type="common">Giant panda</name>
    <dbReference type="NCBI Taxonomy" id="9646"/>
    <lineage>
        <taxon>Eukaryota</taxon>
        <taxon>Metazoa</taxon>
        <taxon>Chordata</taxon>
        <taxon>Craniata</taxon>
        <taxon>Vertebrata</taxon>
        <taxon>Euteleostomi</taxon>
        <taxon>Mammalia</taxon>
        <taxon>Eutheria</taxon>
        <taxon>Laurasiatheria</taxon>
        <taxon>Carnivora</taxon>
        <taxon>Caniformia</taxon>
        <taxon>Ursidae</taxon>
        <taxon>Ailuropoda</taxon>
    </lineage>
</organism>
<dbReference type="InterPro" id="IPR014347">
    <property type="entry name" value="Tautomerase/MIF_sf"/>
</dbReference>
<proteinExistence type="inferred from homology"/>
<evidence type="ECO:0000313" key="3">
    <source>
        <dbReference type="Proteomes" id="UP000008912"/>
    </source>
</evidence>
<evidence type="ECO:0000256" key="1">
    <source>
        <dbReference type="ARBA" id="ARBA00005851"/>
    </source>
</evidence>
<dbReference type="SUPFAM" id="SSF55331">
    <property type="entry name" value="Tautomerase/MIF"/>
    <property type="match status" value="1"/>
</dbReference>
<dbReference type="Pfam" id="PF01187">
    <property type="entry name" value="MIF"/>
    <property type="match status" value="1"/>
</dbReference>
<comment type="similarity">
    <text evidence="1">Belongs to the MIF family.</text>
</comment>
<dbReference type="Ensembl" id="ENSAMET00000043310.1">
    <property type="protein sequence ID" value="ENSAMEP00000021540.1"/>
    <property type="gene ID" value="ENSAMEG00000029933.1"/>
</dbReference>
<evidence type="ECO:0000313" key="2">
    <source>
        <dbReference type="Ensembl" id="ENSAMEP00000021540.1"/>
    </source>
</evidence>